<dbReference type="InterPro" id="IPR050585">
    <property type="entry name" value="Xaa-Pro_dipeptidyl-ppase/CocE"/>
</dbReference>
<name>A0A2V1DP68_9PLEO</name>
<evidence type="ECO:0000259" key="1">
    <source>
        <dbReference type="Pfam" id="PF02129"/>
    </source>
</evidence>
<gene>
    <name evidence="2" type="ORF">DM02DRAFT_710455</name>
</gene>
<dbReference type="Pfam" id="PF02129">
    <property type="entry name" value="Peptidase_S15"/>
    <property type="match status" value="1"/>
</dbReference>
<accession>A0A2V1DP68</accession>
<dbReference type="STRING" id="97972.A0A2V1DP68"/>
<dbReference type="SUPFAM" id="SSF53474">
    <property type="entry name" value="alpha/beta-Hydrolases"/>
    <property type="match status" value="1"/>
</dbReference>
<dbReference type="AlphaFoldDB" id="A0A2V1DP68"/>
<dbReference type="PANTHER" id="PTHR43056:SF10">
    <property type="entry name" value="COCE_NOND FAMILY, PUTATIVE (AFU_ORTHOLOGUE AFUA_7G00600)-RELATED"/>
    <property type="match status" value="1"/>
</dbReference>
<proteinExistence type="predicted"/>
<evidence type="ECO:0000313" key="3">
    <source>
        <dbReference type="Proteomes" id="UP000244855"/>
    </source>
</evidence>
<evidence type="ECO:0000313" key="2">
    <source>
        <dbReference type="EMBL" id="PVH99798.1"/>
    </source>
</evidence>
<dbReference type="InterPro" id="IPR029058">
    <property type="entry name" value="AB_hydrolase_fold"/>
</dbReference>
<dbReference type="InterPro" id="IPR005674">
    <property type="entry name" value="CocE/Ser_esterase"/>
</dbReference>
<dbReference type="NCBIfam" id="TIGR00976">
    <property type="entry name" value="CocE_NonD"/>
    <property type="match status" value="1"/>
</dbReference>
<reference evidence="2 3" key="1">
    <citation type="journal article" date="2018" name="Sci. Rep.">
        <title>Comparative genomics provides insights into the lifestyle and reveals functional heterogeneity of dark septate endophytic fungi.</title>
        <authorList>
            <person name="Knapp D.G."/>
            <person name="Nemeth J.B."/>
            <person name="Barry K."/>
            <person name="Hainaut M."/>
            <person name="Henrissat B."/>
            <person name="Johnson J."/>
            <person name="Kuo A."/>
            <person name="Lim J.H.P."/>
            <person name="Lipzen A."/>
            <person name="Nolan M."/>
            <person name="Ohm R.A."/>
            <person name="Tamas L."/>
            <person name="Grigoriev I.V."/>
            <person name="Spatafora J.W."/>
            <person name="Nagy L.G."/>
            <person name="Kovacs G.M."/>
        </authorList>
    </citation>
    <scope>NUCLEOTIDE SEQUENCE [LARGE SCALE GENOMIC DNA]</scope>
    <source>
        <strain evidence="2 3">DSE2036</strain>
    </source>
</reference>
<organism evidence="2 3">
    <name type="scientific">Periconia macrospinosa</name>
    <dbReference type="NCBI Taxonomy" id="97972"/>
    <lineage>
        <taxon>Eukaryota</taxon>
        <taxon>Fungi</taxon>
        <taxon>Dikarya</taxon>
        <taxon>Ascomycota</taxon>
        <taxon>Pezizomycotina</taxon>
        <taxon>Dothideomycetes</taxon>
        <taxon>Pleosporomycetidae</taxon>
        <taxon>Pleosporales</taxon>
        <taxon>Massarineae</taxon>
        <taxon>Periconiaceae</taxon>
        <taxon>Periconia</taxon>
    </lineage>
</organism>
<dbReference type="InterPro" id="IPR000383">
    <property type="entry name" value="Xaa-Pro-like_dom"/>
</dbReference>
<feature type="domain" description="Xaa-Pro dipeptidyl-peptidase-like" evidence="1">
    <location>
        <begin position="101"/>
        <end position="217"/>
    </location>
</feature>
<keyword evidence="2" id="KW-0378">Hydrolase</keyword>
<dbReference type="OrthoDB" id="416441at2759"/>
<dbReference type="EMBL" id="KZ805385">
    <property type="protein sequence ID" value="PVH99798.1"/>
    <property type="molecule type" value="Genomic_DNA"/>
</dbReference>
<keyword evidence="3" id="KW-1185">Reference proteome</keyword>
<protein>
    <submittedName>
        <fullName evidence="2">Alpha/beta-hydrolase</fullName>
    </submittedName>
</protein>
<dbReference type="PANTHER" id="PTHR43056">
    <property type="entry name" value="PEPTIDASE S9 PROLYL OLIGOPEPTIDASE"/>
    <property type="match status" value="1"/>
</dbReference>
<dbReference type="GO" id="GO:0016787">
    <property type="term" value="F:hydrolase activity"/>
    <property type="evidence" value="ECO:0007669"/>
    <property type="project" value="UniProtKB-KW"/>
</dbReference>
<dbReference type="Proteomes" id="UP000244855">
    <property type="component" value="Unassembled WGS sequence"/>
</dbReference>
<dbReference type="Gene3D" id="3.40.50.1820">
    <property type="entry name" value="alpha/beta hydrolase"/>
    <property type="match status" value="1"/>
</dbReference>
<sequence>MGAAINETFEQLAEHNKFLSYKSAGGPNSILPSFDPSHRVLTEDSMVLEYNHDIPVRDGIKLRACGVSHNAIGQAGPFDQAQIPPFKEFDPGYDGVHQYKFCVFQGSDPAFWTKHGFIYVAVDARGSFASEGAKASFLTPVDTLDADDVIEYVETRPWSNGHVGMIGASALGAIQWLAAFLAPPHLSAIVIQDAGTDQYRDMAYKGGVPHLNFVEGLRNIYKTHGNREGCPLGDLPLASQQHPTFDQYWERLTPKVTNIP</sequence>